<organism evidence="5 6">
    <name type="scientific">Leptobrachium leishanense</name>
    <name type="common">Leishan spiny toad</name>
    <dbReference type="NCBI Taxonomy" id="445787"/>
    <lineage>
        <taxon>Eukaryota</taxon>
        <taxon>Metazoa</taxon>
        <taxon>Chordata</taxon>
        <taxon>Craniata</taxon>
        <taxon>Vertebrata</taxon>
        <taxon>Euteleostomi</taxon>
        <taxon>Amphibia</taxon>
        <taxon>Batrachia</taxon>
        <taxon>Anura</taxon>
        <taxon>Pelobatoidea</taxon>
        <taxon>Megophryidae</taxon>
        <taxon>Leptobrachium</taxon>
    </lineage>
</organism>
<feature type="compositionally biased region" description="Polar residues" evidence="3">
    <location>
        <begin position="591"/>
        <end position="607"/>
    </location>
</feature>
<feature type="coiled-coil region" evidence="2">
    <location>
        <begin position="716"/>
        <end position="833"/>
    </location>
</feature>
<evidence type="ECO:0000256" key="2">
    <source>
        <dbReference type="SAM" id="Coils"/>
    </source>
</evidence>
<feature type="compositionally biased region" description="Polar residues" evidence="3">
    <location>
        <begin position="857"/>
        <end position="868"/>
    </location>
</feature>
<evidence type="ECO:0000256" key="1">
    <source>
        <dbReference type="ARBA" id="ARBA00005627"/>
    </source>
</evidence>
<feature type="region of interest" description="Disordered" evidence="3">
    <location>
        <begin position="1"/>
        <end position="22"/>
    </location>
</feature>
<dbReference type="GO" id="GO:0005814">
    <property type="term" value="C:centriole"/>
    <property type="evidence" value="ECO:0007669"/>
    <property type="project" value="TreeGrafter"/>
</dbReference>
<feature type="compositionally biased region" description="Basic and acidic residues" evidence="3">
    <location>
        <begin position="514"/>
        <end position="529"/>
    </location>
</feature>
<feature type="region of interest" description="Disordered" evidence="3">
    <location>
        <begin position="857"/>
        <end position="880"/>
    </location>
</feature>
<dbReference type="GO" id="GO:0005813">
    <property type="term" value="C:centrosome"/>
    <property type="evidence" value="ECO:0007669"/>
    <property type="project" value="TreeGrafter"/>
</dbReference>
<dbReference type="PANTHER" id="PTHR10331">
    <property type="entry name" value="T COMPLEX PROTEIN 10"/>
    <property type="match status" value="1"/>
</dbReference>
<comment type="similarity">
    <text evidence="1">Belongs to the TCP10 family.</text>
</comment>
<dbReference type="Proteomes" id="UP000694569">
    <property type="component" value="Unplaced"/>
</dbReference>
<dbReference type="GO" id="GO:0061511">
    <property type="term" value="P:centriole elongation"/>
    <property type="evidence" value="ECO:0007669"/>
    <property type="project" value="TreeGrafter"/>
</dbReference>
<evidence type="ECO:0000313" key="5">
    <source>
        <dbReference type="Ensembl" id="ENSLLEP00000009046.1"/>
    </source>
</evidence>
<feature type="compositionally biased region" description="Basic and acidic residues" evidence="3">
    <location>
        <begin position="544"/>
        <end position="571"/>
    </location>
</feature>
<evidence type="ECO:0000256" key="3">
    <source>
        <dbReference type="SAM" id="MobiDB-lite"/>
    </source>
</evidence>
<accession>A0A8C5MA76</accession>
<feature type="compositionally biased region" description="Low complexity" evidence="3">
    <location>
        <begin position="10"/>
        <end position="22"/>
    </location>
</feature>
<dbReference type="Ensembl" id="ENSLLET00000009395.1">
    <property type="protein sequence ID" value="ENSLLEP00000009046.1"/>
    <property type="gene ID" value="ENSLLEG00000005774.1"/>
</dbReference>
<dbReference type="GO" id="GO:0060271">
    <property type="term" value="P:cilium assembly"/>
    <property type="evidence" value="ECO:0007669"/>
    <property type="project" value="TreeGrafter"/>
</dbReference>
<dbReference type="AlphaFoldDB" id="A0A8C5MA76"/>
<keyword evidence="2" id="KW-0175">Coiled coil</keyword>
<feature type="compositionally biased region" description="Polar residues" evidence="3">
    <location>
        <begin position="622"/>
        <end position="632"/>
    </location>
</feature>
<keyword evidence="6" id="KW-1185">Reference proteome</keyword>
<reference evidence="5" key="1">
    <citation type="submission" date="2025-08" db="UniProtKB">
        <authorList>
            <consortium name="Ensembl"/>
        </authorList>
    </citation>
    <scope>IDENTIFICATION</scope>
</reference>
<dbReference type="InterPro" id="IPR058029">
    <property type="entry name" value="Tubulin-bd_CENPJ"/>
</dbReference>
<feature type="compositionally biased region" description="Basic and acidic residues" evidence="3">
    <location>
        <begin position="608"/>
        <end position="618"/>
    </location>
</feature>
<evidence type="ECO:0000313" key="6">
    <source>
        <dbReference type="Proteomes" id="UP000694569"/>
    </source>
</evidence>
<reference evidence="5" key="2">
    <citation type="submission" date="2025-09" db="UniProtKB">
        <authorList>
            <consortium name="Ensembl"/>
        </authorList>
    </citation>
    <scope>IDENTIFICATION</scope>
</reference>
<name>A0A8C5MA76_9ANUR</name>
<sequence length="990" mass="111006">MTTSNSVRINSKSCNMKSNNSSVVQTSIQDPKDLSHLSSSIVLPQSPLSNTPAGTAFQYPMDVNENKYPLEFSRPNHQGSDFNMSVPQNTTQPDQFMMQQMEQLQRLVKEQQKIITLFNSGLSFPTGMTPPIIAMMPAIISSIPSENTQPQSINDGNAQTVSLGSSSQEEQISNVFSMQSTKVSSSPRDASKNANNVNQMDENLKSLTPVLEEKNQDCINVCPSPFGVRIRTKSSEERLIRPGIGERQKTFEEFVEEQLKVDTEIIQKEQLQSKQNTSRKSFLKRGEGITRFEKKSDNTLNEQTQLSISTLSRRVSFEGTPRNSVHVVSNTRQIPARSHVLQRQISSHSETCNTGNRSNMVTSNNSTANALTTEVHFCPQIHERKEGSSIDNLTKQTVDESCNLISQDLQEISIVNNRKTTGSSVQHSKDIVVETPQSMPGAASQLLNIKTTEQEGHLWPNSIRNIEKAESQTDIIDQSSDRVDSAGSKGFKKVNDRIIKVSQLSFSENGSLNKIRDGHREDIFHRKPDGQLSDSESTSSYSDDDSKSHCSKLPARDAPQRFGQVDEHLDLSDPDYASDESSGKENRRSKSSSNVLSVYYNHSFSTSDSEHSTEDFRRRGTKVSSFKMTSSARKAKEPDKEDCKDLEKVEFKNPHVNSSLLLNLFPTLKSKTDVTERTNLSNKSSEVCNDETNKSALGKEDIKEGIYDGMLLSKMKEEQAKAMIFLREQMDHLERLKTDELNRLEEFKKEEIKKIEREKETLAKELAVAKAIHESEKNEEIQMLKQQISDLQGKFRRNEIRWSSTHEQLRSQIEALTKENQELRSELHCMDISDNRSESLVSQAIMQGTYSTISDLNVEQSSHQSRSRTPMGRKNPVSTENGAKLTNLIQRAESVKPLTKNGERGLAGNVSISINTTGRKTPLQGRVTPFEPEKMVSVPVLTKHRKSPVTVSSFSLFKDPNISSPTRGKFNYSLVSCFNVLYSSGIGDSM</sequence>
<dbReference type="Pfam" id="PF25779">
    <property type="entry name" value="Tubulin-bind_CPAP"/>
    <property type="match status" value="1"/>
</dbReference>
<dbReference type="GO" id="GO:0015631">
    <property type="term" value="F:tubulin binding"/>
    <property type="evidence" value="ECO:0007669"/>
    <property type="project" value="TreeGrafter"/>
</dbReference>
<dbReference type="OrthoDB" id="10252174at2759"/>
<feature type="domain" description="CENPJ tubulin-binding region" evidence="4">
    <location>
        <begin position="235"/>
        <end position="294"/>
    </location>
</feature>
<proteinExistence type="inferred from homology"/>
<protein>
    <recommendedName>
        <fullName evidence="4">CENPJ tubulin-binding region domain-containing protein</fullName>
    </recommendedName>
</protein>
<feature type="region of interest" description="Disordered" evidence="3">
    <location>
        <begin position="511"/>
        <end position="641"/>
    </location>
</feature>
<dbReference type="InterPro" id="IPR026581">
    <property type="entry name" value="TCP10L/CENPJ"/>
</dbReference>
<dbReference type="PANTHER" id="PTHR10331:SF26">
    <property type="entry name" value="T-COMPLEX 10 LIKE 2"/>
    <property type="match status" value="1"/>
</dbReference>
<evidence type="ECO:0000259" key="4">
    <source>
        <dbReference type="Pfam" id="PF25779"/>
    </source>
</evidence>